<dbReference type="Gene3D" id="3.40.630.30">
    <property type="match status" value="1"/>
</dbReference>
<dbReference type="InterPro" id="IPR016181">
    <property type="entry name" value="Acyl_CoA_acyltransferase"/>
</dbReference>
<evidence type="ECO:0000313" key="2">
    <source>
        <dbReference type="EMBL" id="PKR86558.1"/>
    </source>
</evidence>
<reference evidence="2 3" key="1">
    <citation type="submission" date="2017-11" db="EMBL/GenBank/DDBJ databases">
        <title>Bacillus camelliae sp. nov., isolated from pu'er tea.</title>
        <authorList>
            <person name="Niu L."/>
        </authorList>
    </citation>
    <scope>NUCLEOTIDE SEQUENCE [LARGE SCALE GENOMIC DNA]</scope>
    <source>
        <strain evidence="2 3">7578-1</strain>
    </source>
</reference>
<gene>
    <name evidence="2" type="ORF">CWO92_00385</name>
</gene>
<sequence length="151" mass="17307">MEFNFLDFDVIKGEEIDLFLVNTVPGNKDKNWVPAYHFDIYLSGSSESIGKIDIRIGYNENLYYGGHIGYTVKEEFRGNHYAAKAVLLLKKVAHAHGMEKLIVTCNPDNIASRKTCEYVGANLVKIVDIPEYNDMYQRGEKEVCIYEWVLC</sequence>
<name>A0A2N3LPL9_9BACI</name>
<feature type="domain" description="N-acetyltransferase" evidence="1">
    <location>
        <begin position="34"/>
        <end position="121"/>
    </location>
</feature>
<dbReference type="EMBL" id="PIQO01000001">
    <property type="protein sequence ID" value="PKR86558.1"/>
    <property type="molecule type" value="Genomic_DNA"/>
</dbReference>
<dbReference type="Proteomes" id="UP000233440">
    <property type="component" value="Unassembled WGS sequence"/>
</dbReference>
<dbReference type="OrthoDB" id="9797989at2"/>
<dbReference type="GO" id="GO:0016747">
    <property type="term" value="F:acyltransferase activity, transferring groups other than amino-acyl groups"/>
    <property type="evidence" value="ECO:0007669"/>
    <property type="project" value="InterPro"/>
</dbReference>
<keyword evidence="3" id="KW-1185">Reference proteome</keyword>
<dbReference type="InterPro" id="IPR000182">
    <property type="entry name" value="GNAT_dom"/>
</dbReference>
<comment type="caution">
    <text evidence="2">The sequence shown here is derived from an EMBL/GenBank/DDBJ whole genome shotgun (WGS) entry which is preliminary data.</text>
</comment>
<dbReference type="PANTHER" id="PTHR39173:SF1">
    <property type="entry name" value="ACETYLTRANSFERASE"/>
    <property type="match status" value="1"/>
</dbReference>
<accession>A0A2N3LPL9</accession>
<protein>
    <submittedName>
        <fullName evidence="2">Tagatose-bisphosphate aldolase</fullName>
    </submittedName>
</protein>
<evidence type="ECO:0000259" key="1">
    <source>
        <dbReference type="Pfam" id="PF13302"/>
    </source>
</evidence>
<dbReference type="PANTHER" id="PTHR39173">
    <property type="entry name" value="ACETYLTRANSFERASE"/>
    <property type="match status" value="1"/>
</dbReference>
<proteinExistence type="predicted"/>
<evidence type="ECO:0000313" key="3">
    <source>
        <dbReference type="Proteomes" id="UP000233440"/>
    </source>
</evidence>
<dbReference type="Pfam" id="PF13302">
    <property type="entry name" value="Acetyltransf_3"/>
    <property type="match status" value="1"/>
</dbReference>
<dbReference type="SUPFAM" id="SSF55729">
    <property type="entry name" value="Acyl-CoA N-acyltransferases (Nat)"/>
    <property type="match status" value="1"/>
</dbReference>
<dbReference type="RefSeq" id="WP_101352209.1">
    <property type="nucleotide sequence ID" value="NZ_PIQO01000001.1"/>
</dbReference>
<dbReference type="AlphaFoldDB" id="A0A2N3LPL9"/>
<organism evidence="2 3">
    <name type="scientific">Heyndrickxia camelliae</name>
    <dbReference type="NCBI Taxonomy" id="1707093"/>
    <lineage>
        <taxon>Bacteria</taxon>
        <taxon>Bacillati</taxon>
        <taxon>Bacillota</taxon>
        <taxon>Bacilli</taxon>
        <taxon>Bacillales</taxon>
        <taxon>Bacillaceae</taxon>
        <taxon>Heyndrickxia</taxon>
    </lineage>
</organism>